<evidence type="ECO:0000259" key="7">
    <source>
        <dbReference type="PROSITE" id="PS51193"/>
    </source>
</evidence>
<dbReference type="GO" id="GO:0043139">
    <property type="term" value="F:5'-3' DNA helicase activity"/>
    <property type="evidence" value="ECO:0007669"/>
    <property type="project" value="UniProtKB-UniRule"/>
</dbReference>
<dbReference type="GO" id="GO:0051539">
    <property type="term" value="F:4 iron, 4 sulfur cluster binding"/>
    <property type="evidence" value="ECO:0007669"/>
    <property type="project" value="UniProtKB-UniRule"/>
</dbReference>
<keyword evidence="6" id="KW-0347">Helicase</keyword>
<dbReference type="GO" id="GO:0005524">
    <property type="term" value="F:ATP binding"/>
    <property type="evidence" value="ECO:0007669"/>
    <property type="project" value="UniProtKB-UniRule"/>
</dbReference>
<dbReference type="Gene3D" id="3.40.50.300">
    <property type="entry name" value="P-loop containing nucleotide triphosphate hydrolases"/>
    <property type="match status" value="2"/>
</dbReference>
<dbReference type="PANTHER" id="PTHR11472:SF59">
    <property type="entry name" value="ATP-DEPENDENT DNA HELICASE DING"/>
    <property type="match status" value="1"/>
</dbReference>
<dbReference type="GO" id="GO:0009432">
    <property type="term" value="P:SOS response"/>
    <property type="evidence" value="ECO:0007669"/>
    <property type="project" value="TreeGrafter"/>
</dbReference>
<dbReference type="Pfam" id="PF13307">
    <property type="entry name" value="Helicase_C_2"/>
    <property type="match status" value="1"/>
</dbReference>
<evidence type="ECO:0000256" key="2">
    <source>
        <dbReference type="ARBA" id="ARBA00022741"/>
    </source>
</evidence>
<dbReference type="PANTHER" id="PTHR11472">
    <property type="entry name" value="DNA REPAIR DEAD HELICASE RAD3/XP-D SUBFAMILY MEMBER"/>
    <property type="match status" value="1"/>
</dbReference>
<dbReference type="EMBL" id="MASR01000001">
    <property type="protein sequence ID" value="OFE12069.1"/>
    <property type="molecule type" value="Genomic_DNA"/>
</dbReference>
<keyword evidence="6" id="KW-0479">Metal-binding</keyword>
<dbReference type="RefSeq" id="WP_070115693.1">
    <property type="nucleotide sequence ID" value="NZ_CAXATG010000002.1"/>
</dbReference>
<dbReference type="Proteomes" id="UP000175669">
    <property type="component" value="Unassembled WGS sequence"/>
</dbReference>
<feature type="domain" description="Helicase ATP-binding" evidence="7">
    <location>
        <begin position="15"/>
        <end position="315"/>
    </location>
</feature>
<gene>
    <name evidence="6" type="primary">dinG</name>
    <name evidence="8" type="ORF">PHACT_02075</name>
</gene>
<keyword evidence="5 6" id="KW-0238">DNA-binding</keyword>
<keyword evidence="4 6" id="KW-0067">ATP-binding</keyword>
<keyword evidence="9" id="KW-1185">Reference proteome</keyword>
<reference evidence="9" key="1">
    <citation type="submission" date="2016-07" db="EMBL/GenBank/DDBJ databases">
        <authorList>
            <person name="Florea S."/>
            <person name="Webb J.S."/>
            <person name="Jaromczyk J."/>
            <person name="Schardl C.L."/>
        </authorList>
    </citation>
    <scope>NUCLEOTIDE SEQUENCE [LARGE SCALE GENOMIC DNA]</scope>
    <source>
        <strain evidence="9">KCTC 42131</strain>
    </source>
</reference>
<comment type="catalytic activity">
    <reaction evidence="6">
        <text>ATP + H2O = ADP + phosphate + H(+)</text>
        <dbReference type="Rhea" id="RHEA:13065"/>
        <dbReference type="ChEBI" id="CHEBI:15377"/>
        <dbReference type="ChEBI" id="CHEBI:15378"/>
        <dbReference type="ChEBI" id="CHEBI:30616"/>
        <dbReference type="ChEBI" id="CHEBI:43474"/>
        <dbReference type="ChEBI" id="CHEBI:456216"/>
        <dbReference type="EC" id="5.6.2.3"/>
    </reaction>
</comment>
<dbReference type="HAMAP" id="MF_02205">
    <property type="entry name" value="DinG_proteobact"/>
    <property type="match status" value="1"/>
</dbReference>
<keyword evidence="1 6" id="KW-0004">4Fe-4S</keyword>
<sequence>MLPDPIKEEIQQAYKQILSSKSLRPRYGQRLMIAEIARALSVIESEEATENASDEDGGVGAGPVCVIEAGTGTGKTLAYILGILPLAKHLGKKVVLATATVALQEQVTLRDLPDIAKHSGLSFSYTLAKGRGRYLCLSRLDQILQGNDSENAMLALFGEDVAQLSTQTPDDRALYETMLDKISRGEWHGDRDDWDGVLRDSDWAPVTVEAGQCSGQKCSNYSRCFFYQAREQVQKVDCVVANHDLVLVDLALGGGAILPAPEDTIYIFDEAHHLPAKTNQHFSSSTRLRATIQWLETSAKTVARLAADTVLNDNGVIAREQAEIKPLFRQLAEQLGSTLLLLEPMLQADAQRDANKGARSSHGRAESGEAMTFELGVVPSELREQAVQLASRFYRLTRGLKEICVVLRRQMEEADSLPGRQHAEQWFPLLGSMASRSEAGEKLWHAFASQDVADQAPSARWLSQLEQGDAHDIVLSCSPVLAAQTLTEHLWQRCAGAVLTSATLSALEKFDVLAMRAGLPERTVYHRISSPFDYANAATLIVPRLGCDPSDSRAHTAAIIALLPQLLDKREASLMLFSSRRQMQDVLEGLDDEWRRIILCQDDYQKAQLITFHRKRIDQGEPSVIFGLASFAEGVDLPGKYCEHVLIAKIPFAVPNDPIEATLAQWLEQQGRNPFMTLSVPEAAFRLVQASGRLLRSETDTGRITLFDERVISKFYGKSILASLPPFSRDIFPERLQLPASA</sequence>
<evidence type="ECO:0000256" key="6">
    <source>
        <dbReference type="HAMAP-Rule" id="MF_02205"/>
    </source>
</evidence>
<dbReference type="AlphaFoldDB" id="A0A1E8CI66"/>
<keyword evidence="2 6" id="KW-0547">Nucleotide-binding</keyword>
<evidence type="ECO:0000313" key="9">
    <source>
        <dbReference type="Proteomes" id="UP000175669"/>
    </source>
</evidence>
<dbReference type="InterPro" id="IPR039000">
    <property type="entry name" value="DinG_proteobact"/>
</dbReference>
<dbReference type="InterPro" id="IPR006555">
    <property type="entry name" value="ATP-dep_Helicase_C"/>
</dbReference>
<dbReference type="STRING" id="1524254.PHACT_02075"/>
<feature type="binding site" evidence="6">
    <location>
        <position position="136"/>
    </location>
    <ligand>
        <name>[4Fe-4S] cluster</name>
        <dbReference type="ChEBI" id="CHEBI:49883"/>
    </ligand>
</feature>
<feature type="binding site" evidence="6">
    <location>
        <position position="224"/>
    </location>
    <ligand>
        <name>[4Fe-4S] cluster</name>
        <dbReference type="ChEBI" id="CHEBI:49883"/>
    </ligand>
</feature>
<name>A0A1E8CI66_9GAMM</name>
<dbReference type="InterPro" id="IPR045028">
    <property type="entry name" value="DinG/Rad3-like"/>
</dbReference>
<dbReference type="InterPro" id="IPR027417">
    <property type="entry name" value="P-loop_NTPase"/>
</dbReference>
<evidence type="ECO:0000256" key="5">
    <source>
        <dbReference type="ARBA" id="ARBA00023125"/>
    </source>
</evidence>
<organism evidence="8 9">
    <name type="scientific">Pseudohongiella acticola</name>
    <dbReference type="NCBI Taxonomy" id="1524254"/>
    <lineage>
        <taxon>Bacteria</taxon>
        <taxon>Pseudomonadati</taxon>
        <taxon>Pseudomonadota</taxon>
        <taxon>Gammaproteobacteria</taxon>
        <taxon>Pseudomonadales</taxon>
        <taxon>Pseudohongiellaceae</taxon>
        <taxon>Pseudohongiella</taxon>
    </lineage>
</organism>
<comment type="cofactor">
    <cofactor evidence="6">
        <name>[4Fe-4S] cluster</name>
        <dbReference type="ChEBI" id="CHEBI:49883"/>
    </cofactor>
    <text evidence="6">Binds 1 [4Fe-4S] cluster.</text>
</comment>
<dbReference type="NCBIfam" id="NF008729">
    <property type="entry name" value="PRK11747.1"/>
    <property type="match status" value="1"/>
</dbReference>
<dbReference type="EC" id="5.6.2.3" evidence="6"/>
<evidence type="ECO:0000256" key="4">
    <source>
        <dbReference type="ARBA" id="ARBA00022840"/>
    </source>
</evidence>
<dbReference type="GO" id="GO:0003677">
    <property type="term" value="F:DNA binding"/>
    <property type="evidence" value="ECO:0007669"/>
    <property type="project" value="UniProtKB-UniRule"/>
</dbReference>
<dbReference type="SMART" id="SM00491">
    <property type="entry name" value="HELICc2"/>
    <property type="match status" value="1"/>
</dbReference>
<protein>
    <recommendedName>
        <fullName evidence="6">ATP-dependent DNA helicase DinG</fullName>
        <ecNumber evidence="6">5.6.2.3</ecNumber>
    </recommendedName>
    <alternativeName>
        <fullName evidence="6">DNA 5'-3' helicase DinG</fullName>
    </alternativeName>
</protein>
<evidence type="ECO:0000256" key="3">
    <source>
        <dbReference type="ARBA" id="ARBA00022801"/>
    </source>
</evidence>
<evidence type="ECO:0000256" key="1">
    <source>
        <dbReference type="ARBA" id="ARBA00022485"/>
    </source>
</evidence>
<dbReference type="OrthoDB" id="9805194at2"/>
<dbReference type="SUPFAM" id="SSF52540">
    <property type="entry name" value="P-loop containing nucleoside triphosphate hydrolases"/>
    <property type="match status" value="1"/>
</dbReference>
<feature type="binding site" evidence="6">
    <location>
        <position position="218"/>
    </location>
    <ligand>
        <name>[4Fe-4S] cluster</name>
        <dbReference type="ChEBI" id="CHEBI:49883"/>
    </ligand>
</feature>
<dbReference type="GO" id="GO:0006281">
    <property type="term" value="P:DNA repair"/>
    <property type="evidence" value="ECO:0007669"/>
    <property type="project" value="TreeGrafter"/>
</dbReference>
<keyword evidence="6" id="KW-0411">Iron-sulfur</keyword>
<dbReference type="GO" id="GO:0046872">
    <property type="term" value="F:metal ion binding"/>
    <property type="evidence" value="ECO:0007669"/>
    <property type="project" value="UniProtKB-KW"/>
</dbReference>
<keyword evidence="3 6" id="KW-0378">Hydrolase</keyword>
<keyword evidence="6" id="KW-0408">Iron</keyword>
<dbReference type="PROSITE" id="PS51193">
    <property type="entry name" value="HELICASE_ATP_BIND_2"/>
    <property type="match status" value="1"/>
</dbReference>
<evidence type="ECO:0000313" key="8">
    <source>
        <dbReference type="EMBL" id="OFE12069.1"/>
    </source>
</evidence>
<comment type="function">
    <text evidence="6">DNA-dependent ATPase and 5'-3' DNA helicase. Unwinds D-loops, R-loops, forked DNA and G-quadruplex DNA.</text>
</comment>
<comment type="caution">
    <text evidence="8">The sequence shown here is derived from an EMBL/GenBank/DDBJ whole genome shotgun (WGS) entry which is preliminary data.</text>
</comment>
<proteinExistence type="inferred from homology"/>
<dbReference type="InterPro" id="IPR014013">
    <property type="entry name" value="Helic_SF1/SF2_ATP-bd_DinG/Rad3"/>
</dbReference>
<dbReference type="GO" id="GO:0033677">
    <property type="term" value="F:DNA/RNA helicase activity"/>
    <property type="evidence" value="ECO:0007669"/>
    <property type="project" value="TreeGrafter"/>
</dbReference>
<feature type="binding site" evidence="6">
    <location>
        <position position="213"/>
    </location>
    <ligand>
        <name>[4Fe-4S] cluster</name>
        <dbReference type="ChEBI" id="CHEBI:49883"/>
    </ligand>
</feature>
<keyword evidence="6" id="KW-0413">Isomerase</keyword>
<dbReference type="GO" id="GO:0016887">
    <property type="term" value="F:ATP hydrolysis activity"/>
    <property type="evidence" value="ECO:0007669"/>
    <property type="project" value="RHEA"/>
</dbReference>
<accession>A0A1E8CI66</accession>
<comment type="similarity">
    <text evidence="6">Belongs to the helicase family. DinG subfamily. Type 1 sub-subfamily.</text>
</comment>